<dbReference type="Pfam" id="PF00531">
    <property type="entry name" value="Death"/>
    <property type="match status" value="1"/>
</dbReference>
<dbReference type="EMBL" id="MRZV01002131">
    <property type="protein sequence ID" value="PIK34583.1"/>
    <property type="molecule type" value="Genomic_DNA"/>
</dbReference>
<gene>
    <name evidence="2" type="ORF">BSL78_28590</name>
</gene>
<name>A0A2G8JFS5_STIJA</name>
<proteinExistence type="predicted"/>
<dbReference type="InterPro" id="IPR011029">
    <property type="entry name" value="DEATH-like_dom_sf"/>
</dbReference>
<feature type="non-terminal residue" evidence="2">
    <location>
        <position position="85"/>
    </location>
</feature>
<evidence type="ECO:0000259" key="1">
    <source>
        <dbReference type="PROSITE" id="PS50017"/>
    </source>
</evidence>
<organism evidence="2 3">
    <name type="scientific">Stichopus japonicus</name>
    <name type="common">Sea cucumber</name>
    <dbReference type="NCBI Taxonomy" id="307972"/>
    <lineage>
        <taxon>Eukaryota</taxon>
        <taxon>Metazoa</taxon>
        <taxon>Echinodermata</taxon>
        <taxon>Eleutherozoa</taxon>
        <taxon>Echinozoa</taxon>
        <taxon>Holothuroidea</taxon>
        <taxon>Aspidochirotacea</taxon>
        <taxon>Aspidochirotida</taxon>
        <taxon>Stichopodidae</taxon>
        <taxon>Apostichopus</taxon>
    </lineage>
</organism>
<dbReference type="CDD" id="cd01670">
    <property type="entry name" value="Death"/>
    <property type="match status" value="1"/>
</dbReference>
<comment type="caution">
    <text evidence="2">The sequence shown here is derived from an EMBL/GenBank/DDBJ whole genome shotgun (WGS) entry which is preliminary data.</text>
</comment>
<evidence type="ECO:0000313" key="2">
    <source>
        <dbReference type="EMBL" id="PIK34583.1"/>
    </source>
</evidence>
<dbReference type="GO" id="GO:0007165">
    <property type="term" value="P:signal transduction"/>
    <property type="evidence" value="ECO:0007669"/>
    <property type="project" value="InterPro"/>
</dbReference>
<dbReference type="Proteomes" id="UP000230750">
    <property type="component" value="Unassembled WGS sequence"/>
</dbReference>
<accession>A0A2G8JFS5</accession>
<feature type="non-terminal residue" evidence="2">
    <location>
        <position position="1"/>
    </location>
</feature>
<feature type="domain" description="Death" evidence="1">
    <location>
        <begin position="1"/>
        <end position="79"/>
    </location>
</feature>
<dbReference type="SUPFAM" id="SSF47986">
    <property type="entry name" value="DEATH domain"/>
    <property type="match status" value="1"/>
</dbReference>
<dbReference type="InterPro" id="IPR000488">
    <property type="entry name" value="Death_dom"/>
</dbReference>
<dbReference type="OrthoDB" id="535509at2759"/>
<protein>
    <recommendedName>
        <fullName evidence="1">Death domain-containing protein</fullName>
    </recommendedName>
</protein>
<keyword evidence="3" id="KW-1185">Reference proteome</keyword>
<dbReference type="AlphaFoldDB" id="A0A2G8JFS5"/>
<evidence type="ECO:0000313" key="3">
    <source>
        <dbReference type="Proteomes" id="UP000230750"/>
    </source>
</evidence>
<reference evidence="2 3" key="1">
    <citation type="journal article" date="2017" name="PLoS Biol.">
        <title>The sea cucumber genome provides insights into morphological evolution and visceral regeneration.</title>
        <authorList>
            <person name="Zhang X."/>
            <person name="Sun L."/>
            <person name="Yuan J."/>
            <person name="Sun Y."/>
            <person name="Gao Y."/>
            <person name="Zhang L."/>
            <person name="Li S."/>
            <person name="Dai H."/>
            <person name="Hamel J.F."/>
            <person name="Liu C."/>
            <person name="Yu Y."/>
            <person name="Liu S."/>
            <person name="Lin W."/>
            <person name="Guo K."/>
            <person name="Jin S."/>
            <person name="Xu P."/>
            <person name="Storey K.B."/>
            <person name="Huan P."/>
            <person name="Zhang T."/>
            <person name="Zhou Y."/>
            <person name="Zhang J."/>
            <person name="Lin C."/>
            <person name="Li X."/>
            <person name="Xing L."/>
            <person name="Huo D."/>
            <person name="Sun M."/>
            <person name="Wang L."/>
            <person name="Mercier A."/>
            <person name="Li F."/>
            <person name="Yang H."/>
            <person name="Xiang J."/>
        </authorList>
    </citation>
    <scope>NUCLEOTIDE SEQUENCE [LARGE SCALE GENOMIC DNA]</scope>
    <source>
        <strain evidence="2">Shaxun</strain>
        <tissue evidence="2">Muscle</tissue>
    </source>
</reference>
<sequence length="85" mass="9618">DLLGNFSKEWREVGRNLKLDETELDNIEAGNKRKGQKKLCTTCCYYGNGNVMKATNETLRDALIAANRKDLSDYLLNREQCGTTS</sequence>
<dbReference type="Gene3D" id="1.10.533.10">
    <property type="entry name" value="Death Domain, Fas"/>
    <property type="match status" value="1"/>
</dbReference>
<dbReference type="PROSITE" id="PS50017">
    <property type="entry name" value="DEATH_DOMAIN"/>
    <property type="match status" value="1"/>
</dbReference>